<reference evidence="5 6" key="1">
    <citation type="submission" date="2020-02" db="EMBL/GenBank/DDBJ databases">
        <title>Geodermatophilus sabuli CPCC 205279 I12A-02694.</title>
        <authorList>
            <person name="Jiang Z."/>
        </authorList>
    </citation>
    <scope>NUCLEOTIDE SEQUENCE [LARGE SCALE GENOMIC DNA]</scope>
    <source>
        <strain evidence="5 6">I12A-02694</strain>
    </source>
</reference>
<dbReference type="AlphaFoldDB" id="A0A7K3W0R0"/>
<evidence type="ECO:0000259" key="4">
    <source>
        <dbReference type="Pfam" id="PF08240"/>
    </source>
</evidence>
<dbReference type="InterPro" id="IPR036291">
    <property type="entry name" value="NAD(P)-bd_dom_sf"/>
</dbReference>
<dbReference type="SUPFAM" id="SSF51735">
    <property type="entry name" value="NAD(P)-binding Rossmann-fold domains"/>
    <property type="match status" value="1"/>
</dbReference>
<sequence>MRAAVTVDRCAIAVRDVPPPEPAPGEALVRVAAVGLCGTDLHMWAGERAGVGFPLRQGHEIGAVVTDLPADGSAAHLAVGDVVAVDPSFPCGACAVCRRGAWPACAAFTAYGVARPGGLTDLMAVPGDHLHPVPGVGPDVAALVEPVSVAAMALQRSGVRAGDRLVVLGAGPIGLGLVLCARVAGVGVLVTDVLPARLELARALGADVTVDVSTVAPAAAVAEWTGGAGAEAVVEASGSPRALDGAVELAGRGGTVVVVGLGEGDLRVPVPRLLFEGVRVTGSRAGLFREAVDVVARLPAETARMVSHRFPLADVAAAFAQAHDDPAGTAKVLVELSPT</sequence>
<dbReference type="PANTHER" id="PTHR43401:SF2">
    <property type="entry name" value="L-THREONINE 3-DEHYDROGENASE"/>
    <property type="match status" value="1"/>
</dbReference>
<dbReference type="GO" id="GO:0016491">
    <property type="term" value="F:oxidoreductase activity"/>
    <property type="evidence" value="ECO:0007669"/>
    <property type="project" value="UniProtKB-KW"/>
</dbReference>
<dbReference type="PANTHER" id="PTHR43401">
    <property type="entry name" value="L-THREONINE 3-DEHYDROGENASE"/>
    <property type="match status" value="1"/>
</dbReference>
<dbReference type="Pfam" id="PF00107">
    <property type="entry name" value="ADH_zinc_N"/>
    <property type="match status" value="1"/>
</dbReference>
<evidence type="ECO:0000256" key="2">
    <source>
        <dbReference type="ARBA" id="ARBA00023002"/>
    </source>
</evidence>
<dbReference type="InterPro" id="IPR050129">
    <property type="entry name" value="Zn_alcohol_dh"/>
</dbReference>
<dbReference type="EMBL" id="JAAGWF010000010">
    <property type="protein sequence ID" value="NEK58445.1"/>
    <property type="molecule type" value="Genomic_DNA"/>
</dbReference>
<comment type="caution">
    <text evidence="5">The sequence shown here is derived from an EMBL/GenBank/DDBJ whole genome shotgun (WGS) entry which is preliminary data.</text>
</comment>
<proteinExistence type="predicted"/>
<dbReference type="Pfam" id="PF08240">
    <property type="entry name" value="ADH_N"/>
    <property type="match status" value="1"/>
</dbReference>
<feature type="domain" description="Alcohol dehydrogenase-like N-terminal" evidence="4">
    <location>
        <begin position="24"/>
        <end position="134"/>
    </location>
</feature>
<dbReference type="Gene3D" id="3.90.180.10">
    <property type="entry name" value="Medium-chain alcohol dehydrogenases, catalytic domain"/>
    <property type="match status" value="1"/>
</dbReference>
<dbReference type="InterPro" id="IPR013154">
    <property type="entry name" value="ADH-like_N"/>
</dbReference>
<evidence type="ECO:0000259" key="3">
    <source>
        <dbReference type="Pfam" id="PF00107"/>
    </source>
</evidence>
<dbReference type="SUPFAM" id="SSF50129">
    <property type="entry name" value="GroES-like"/>
    <property type="match status" value="1"/>
</dbReference>
<evidence type="ECO:0000313" key="6">
    <source>
        <dbReference type="Proteomes" id="UP000470246"/>
    </source>
</evidence>
<evidence type="ECO:0000256" key="1">
    <source>
        <dbReference type="ARBA" id="ARBA00001947"/>
    </source>
</evidence>
<evidence type="ECO:0000313" key="5">
    <source>
        <dbReference type="EMBL" id="NEK58445.1"/>
    </source>
</evidence>
<dbReference type="InterPro" id="IPR013149">
    <property type="entry name" value="ADH-like_C"/>
</dbReference>
<dbReference type="InterPro" id="IPR011032">
    <property type="entry name" value="GroES-like_sf"/>
</dbReference>
<dbReference type="Gene3D" id="3.40.50.720">
    <property type="entry name" value="NAD(P)-binding Rossmann-like Domain"/>
    <property type="match status" value="1"/>
</dbReference>
<comment type="cofactor">
    <cofactor evidence="1">
        <name>Zn(2+)</name>
        <dbReference type="ChEBI" id="CHEBI:29105"/>
    </cofactor>
</comment>
<keyword evidence="2" id="KW-0560">Oxidoreductase</keyword>
<gene>
    <name evidence="5" type="ORF">GCU56_11230</name>
</gene>
<name>A0A7K3W0R0_9ACTN</name>
<organism evidence="5 6">
    <name type="scientific">Geodermatophilus sabuli</name>
    <dbReference type="NCBI Taxonomy" id="1564158"/>
    <lineage>
        <taxon>Bacteria</taxon>
        <taxon>Bacillati</taxon>
        <taxon>Actinomycetota</taxon>
        <taxon>Actinomycetes</taxon>
        <taxon>Geodermatophilales</taxon>
        <taxon>Geodermatophilaceae</taxon>
        <taxon>Geodermatophilus</taxon>
    </lineage>
</organism>
<dbReference type="Proteomes" id="UP000470246">
    <property type="component" value="Unassembled WGS sequence"/>
</dbReference>
<feature type="domain" description="Alcohol dehydrogenase-like C-terminal" evidence="3">
    <location>
        <begin position="172"/>
        <end position="294"/>
    </location>
</feature>
<accession>A0A7K3W0R0</accession>
<dbReference type="RefSeq" id="WP_163481813.1">
    <property type="nucleotide sequence ID" value="NZ_JAAGWF010000010.1"/>
</dbReference>
<keyword evidence="6" id="KW-1185">Reference proteome</keyword>
<protein>
    <submittedName>
        <fullName evidence="5">Zinc-binding dehydrogenase</fullName>
    </submittedName>
</protein>